<dbReference type="Gene3D" id="3.40.390.10">
    <property type="entry name" value="Collagenase (Catalytic Domain)"/>
    <property type="match status" value="1"/>
</dbReference>
<dbReference type="STRING" id="1073328.SAMN05216294_1937"/>
<gene>
    <name evidence="3" type="ORF">SAMN04487892_0587</name>
</gene>
<dbReference type="InterPro" id="IPR032534">
    <property type="entry name" value="EcxA_zinc-bd"/>
</dbReference>
<evidence type="ECO:0000259" key="2">
    <source>
        <dbReference type="Pfam" id="PF17148"/>
    </source>
</evidence>
<dbReference type="AlphaFoldDB" id="A0A1H2RCI7"/>
<evidence type="ECO:0000313" key="3">
    <source>
        <dbReference type="EMBL" id="SDW17176.1"/>
    </source>
</evidence>
<dbReference type="InterPro" id="IPR033413">
    <property type="entry name" value="DUF5117"/>
</dbReference>
<protein>
    <recommendedName>
        <fullName evidence="5">EcxA zinc-binding domain-containing protein</fullName>
    </recommendedName>
</protein>
<dbReference type="Pfam" id="PF16313">
    <property type="entry name" value="DUF4953"/>
    <property type="match status" value="1"/>
</dbReference>
<evidence type="ECO:0000313" key="4">
    <source>
        <dbReference type="Proteomes" id="UP000199592"/>
    </source>
</evidence>
<dbReference type="Pfam" id="PF17148">
    <property type="entry name" value="DUF5117"/>
    <property type="match status" value="1"/>
</dbReference>
<dbReference type="PANTHER" id="PTHR38478">
    <property type="entry name" value="PEPTIDASE M1A AND M12B"/>
    <property type="match status" value="1"/>
</dbReference>
<dbReference type="InterPro" id="IPR024079">
    <property type="entry name" value="MetalloPept_cat_dom_sf"/>
</dbReference>
<name>A0A1H2RCI7_9FLAO</name>
<dbReference type="SUPFAM" id="SSF55486">
    <property type="entry name" value="Metalloproteases ('zincins'), catalytic domain"/>
    <property type="match status" value="1"/>
</dbReference>
<reference evidence="4" key="1">
    <citation type="submission" date="2016-10" db="EMBL/GenBank/DDBJ databases">
        <authorList>
            <person name="Varghese N."/>
            <person name="Submissions S."/>
        </authorList>
    </citation>
    <scope>NUCLEOTIDE SEQUENCE [LARGE SCALE GENOMIC DNA]</scope>
    <source>
        <strain evidence="4">DSM 25030</strain>
    </source>
</reference>
<dbReference type="RefSeq" id="WP_090294813.1">
    <property type="nucleotide sequence ID" value="NZ_FNKI01000002.1"/>
</dbReference>
<accession>A0A1H2RCI7</accession>
<dbReference type="GO" id="GO:0008237">
    <property type="term" value="F:metallopeptidase activity"/>
    <property type="evidence" value="ECO:0007669"/>
    <property type="project" value="InterPro"/>
</dbReference>
<feature type="domain" description="EcxA zinc-binding" evidence="1">
    <location>
        <begin position="371"/>
        <end position="677"/>
    </location>
</feature>
<evidence type="ECO:0000259" key="1">
    <source>
        <dbReference type="Pfam" id="PF16313"/>
    </source>
</evidence>
<sequence length="763" mass="88475">MKAIKHLVRRTIGLAISRPTNRLIFLFSLFFELAVCPVVGQANNGIKAHLNENRLFLYVEDSILGQPILFIRQDVGQLQVTWTKENDHLLLQVFPIVSLSGTTIPINQDYRNEQMILGRFPILLGPSGPKNSVIDATDFMLGGHIPWYPNYVDEPAVSQLSFIESVGHLEFETLIRVKKTVEYKRQQKTVVIDYSFLSLPDPMRPRLFDHRMGFATEDLYETTPSIGSIMRWRLEKKHKDSLISEPVRPIIFYYGPNLPDKWKPYVKAGILEWTKSFEKAGFKNALVVREFPQDIDQWVTRSMQFSVVRWKNYDGIRGSESKKGSTVRKYVDFRTGEILKADIVLGSSYQSLADEYFVRCAPLDPRAQQYPFPNGLMGQLIQVVTAHEAGHALGLKDGNFGEFSYPAQKMRDTHWLETMGHTPSIMNYARHNYMAQPEDSIPPSLLLQKVGPMDVYQIQWGYSALESLVTSEQEHLQKWIHQQDSIAWYRFNRGAFNLIGPDMTNEVMDNNEPMTTTYFGLKNIQRVLELLPKVEQKQSDPTFLKRLYQKTINLWYDQMQQVLSLIGGYTVHNMSCGQQGNFYNPISAERQQEAVEFLSSHAFRVPDWLSHPSFLYRIQYSSDEDFLMDSQLRLLSDVLNSSRWHRLKWMEDNMGYNLISLKLIQAVRVQLFQELESTHVSIGKRRQQLQKAFIELLTKAISENLNYGRPESKENSYLHADYTKAIFENELVALEKDVKKSLRSTEDEMTRIHLKWCLNHIKK</sequence>
<dbReference type="Proteomes" id="UP000199592">
    <property type="component" value="Unassembled WGS sequence"/>
</dbReference>
<dbReference type="PANTHER" id="PTHR38478:SF1">
    <property type="entry name" value="ZINC DEPENDENT METALLOPROTEASE DOMAIN LIPOPROTEIN"/>
    <property type="match status" value="1"/>
</dbReference>
<evidence type="ECO:0008006" key="5">
    <source>
        <dbReference type="Google" id="ProtNLM"/>
    </source>
</evidence>
<feature type="domain" description="DUF5117" evidence="2">
    <location>
        <begin position="75"/>
        <end position="237"/>
    </location>
</feature>
<dbReference type="OrthoDB" id="9776599at2"/>
<dbReference type="EMBL" id="FNMY01000001">
    <property type="protein sequence ID" value="SDW17176.1"/>
    <property type="molecule type" value="Genomic_DNA"/>
</dbReference>
<keyword evidence="4" id="KW-1185">Reference proteome</keyword>
<proteinExistence type="predicted"/>
<organism evidence="3 4">
    <name type="scientific">Flagellimonas zhangzhouensis</name>
    <dbReference type="NCBI Taxonomy" id="1073328"/>
    <lineage>
        <taxon>Bacteria</taxon>
        <taxon>Pseudomonadati</taxon>
        <taxon>Bacteroidota</taxon>
        <taxon>Flavobacteriia</taxon>
        <taxon>Flavobacteriales</taxon>
        <taxon>Flavobacteriaceae</taxon>
        <taxon>Flagellimonas</taxon>
    </lineage>
</organism>